<dbReference type="GO" id="GO:0005524">
    <property type="term" value="F:ATP binding"/>
    <property type="evidence" value="ECO:0007669"/>
    <property type="project" value="UniProtKB-KW"/>
</dbReference>
<dbReference type="InterPro" id="IPR014201">
    <property type="entry name" value="Spore_IV_A"/>
</dbReference>
<keyword evidence="1" id="KW-0749">Sporulation</keyword>
<dbReference type="Gene3D" id="3.40.50.300">
    <property type="entry name" value="P-loop containing nucleotide triphosphate hydrolases"/>
    <property type="match status" value="1"/>
</dbReference>
<comment type="subcellular location">
    <subcellularLocation>
        <location evidence="1">Cytoplasm</location>
    </subcellularLocation>
</comment>
<dbReference type="RefSeq" id="WP_249282627.1">
    <property type="nucleotide sequence ID" value="NZ_JACRST010000007.1"/>
</dbReference>
<comment type="caution">
    <text evidence="5">The sequence shown here is derived from an EMBL/GenBank/DDBJ whole genome shotgun (WGS) entry which is preliminary data.</text>
</comment>
<sequence>METKSIYQDIATRTDGDIYIGVVGPVRTGKSTFIKKFMETLVIPNIDSDYRRERATDELPQSAAGRTIMTTEPKFIPEEAVQIKVDDAASLQVRMIDCVGYIVPSSLGYVENNAPRMVMTPWFEQEIPFNMAAEIGTQKVITEHSTIGLVVTTDGSISDIPRAEYEEAEMRVIDELRQINKPFVVLLNCMYPNSPDARAMRDEMTARYQVPVIAVNCLELQEPDIREILASVLYEFPVREISVEMPRWILSLGKDHWLKSALMGSIFGACNDIAHMRELRARLDVMCECEHVSSAQIVGIDLGSGSARLCVNIQSSLFYKVLGETTGIQIESEEALMPCMIELARMKKEYEKVKGALDQVAATGYGIVMPSLEELSLEEPEIIKQGGRYGVRLKASAPSIHMMRANINTEVNPIVGSEKQSEDLVMYLLKEFEESPAKIWESNIFGKSLHELVNEGLHNKLYRMPEDARIKLQETIERIINEGCTGLICIIL</sequence>
<dbReference type="InterPro" id="IPR027417">
    <property type="entry name" value="P-loop_NTPase"/>
</dbReference>
<name>A0A926DZR0_9FIRM</name>
<dbReference type="InterPro" id="IPR046840">
    <property type="entry name" value="SpoIVA_C"/>
</dbReference>
<dbReference type="Pfam" id="PF09547">
    <property type="entry name" value="SpoIVA_ATPase"/>
    <property type="match status" value="1"/>
</dbReference>
<keyword evidence="1" id="KW-0067">ATP-binding</keyword>
<evidence type="ECO:0000313" key="5">
    <source>
        <dbReference type="EMBL" id="MBC8546549.1"/>
    </source>
</evidence>
<dbReference type="InterPro" id="IPR046841">
    <property type="entry name" value="SpoIVA_middle"/>
</dbReference>
<evidence type="ECO:0000256" key="1">
    <source>
        <dbReference type="PIRNR" id="PIRNR007466"/>
    </source>
</evidence>
<proteinExistence type="predicted"/>
<evidence type="ECO:0000259" key="3">
    <source>
        <dbReference type="Pfam" id="PF20438"/>
    </source>
</evidence>
<evidence type="ECO:0000259" key="4">
    <source>
        <dbReference type="Pfam" id="PF20439"/>
    </source>
</evidence>
<dbReference type="NCBIfam" id="TIGR02836">
    <property type="entry name" value="spore_IV_A"/>
    <property type="match status" value="1"/>
</dbReference>
<dbReference type="GO" id="GO:0005737">
    <property type="term" value="C:cytoplasm"/>
    <property type="evidence" value="ECO:0007669"/>
    <property type="project" value="UniProtKB-SubCell"/>
</dbReference>
<keyword evidence="1" id="KW-0378">Hydrolase</keyword>
<gene>
    <name evidence="5" type="primary">spoIVA</name>
    <name evidence="5" type="ORF">H8711_06325</name>
</gene>
<keyword evidence="6" id="KW-1185">Reference proteome</keyword>
<comment type="catalytic activity">
    <reaction evidence="1">
        <text>ATP + H2O = ADP + phosphate + H(+)</text>
        <dbReference type="Rhea" id="RHEA:13065"/>
        <dbReference type="ChEBI" id="CHEBI:15377"/>
        <dbReference type="ChEBI" id="CHEBI:15378"/>
        <dbReference type="ChEBI" id="CHEBI:30616"/>
        <dbReference type="ChEBI" id="CHEBI:43474"/>
        <dbReference type="ChEBI" id="CHEBI:456216"/>
    </reaction>
</comment>
<feature type="domain" description="Stage IV sporulation protein A ATPase" evidence="2">
    <location>
        <begin position="1"/>
        <end position="237"/>
    </location>
</feature>
<keyword evidence="1" id="KW-0547">Nucleotide-binding</keyword>
<dbReference type="SUPFAM" id="SSF52540">
    <property type="entry name" value="P-loop containing nucleoside triphosphate hydrolases"/>
    <property type="match status" value="1"/>
</dbReference>
<feature type="domain" description="Sporulation stage IV protein A C-terminal" evidence="4">
    <location>
        <begin position="417"/>
        <end position="492"/>
    </location>
</feature>
<evidence type="ECO:0000259" key="2">
    <source>
        <dbReference type="Pfam" id="PF09547"/>
    </source>
</evidence>
<dbReference type="PIRSF" id="PIRSF007466">
    <property type="entry name" value="SpoIVA"/>
    <property type="match status" value="1"/>
</dbReference>
<protein>
    <recommendedName>
        <fullName evidence="1">Stage IV sporulation protein A</fullName>
        <ecNumber evidence="1">3.6.1.-</ecNumber>
    </recommendedName>
    <alternativeName>
        <fullName evidence="1">Coat morphogenetic protein SpoIVA</fullName>
    </alternativeName>
</protein>
<dbReference type="Pfam" id="PF20438">
    <property type="entry name" value="SpoIVA_middle"/>
    <property type="match status" value="1"/>
</dbReference>
<dbReference type="AlphaFoldDB" id="A0A926DZR0"/>
<dbReference type="GO" id="GO:0030435">
    <property type="term" value="P:sporulation resulting in formation of a cellular spore"/>
    <property type="evidence" value="ECO:0007669"/>
    <property type="project" value="UniProtKB-KW"/>
</dbReference>
<dbReference type="EC" id="3.6.1.-" evidence="1"/>
<reference evidence="5" key="1">
    <citation type="submission" date="2020-08" db="EMBL/GenBank/DDBJ databases">
        <title>Genome public.</title>
        <authorList>
            <person name="Liu C."/>
            <person name="Sun Q."/>
        </authorList>
    </citation>
    <scope>NUCLEOTIDE SEQUENCE</scope>
    <source>
        <strain evidence="5">NSJ-31</strain>
    </source>
</reference>
<dbReference type="InterPro" id="IPR046842">
    <property type="entry name" value="SpoIVA_ATPase"/>
</dbReference>
<dbReference type="Pfam" id="PF20439">
    <property type="entry name" value="SpoIVA_C"/>
    <property type="match status" value="1"/>
</dbReference>
<keyword evidence="1" id="KW-0963">Cytoplasm</keyword>
<evidence type="ECO:0000313" key="6">
    <source>
        <dbReference type="Proteomes" id="UP000653127"/>
    </source>
</evidence>
<dbReference type="Proteomes" id="UP000653127">
    <property type="component" value="Unassembled WGS sequence"/>
</dbReference>
<comment type="function">
    <text evidence="1">ATPase. Has a role at an early stage in the morphogenesis of the spore coat.</text>
</comment>
<accession>A0A926DZR0</accession>
<dbReference type="GO" id="GO:0016887">
    <property type="term" value="F:ATP hydrolysis activity"/>
    <property type="evidence" value="ECO:0007669"/>
    <property type="project" value="InterPro"/>
</dbReference>
<organism evidence="5 6">
    <name type="scientific">Ligaoa zhengdingensis</name>
    <dbReference type="NCBI Taxonomy" id="2763658"/>
    <lineage>
        <taxon>Bacteria</taxon>
        <taxon>Bacillati</taxon>
        <taxon>Bacillota</taxon>
        <taxon>Clostridia</taxon>
        <taxon>Eubacteriales</taxon>
        <taxon>Oscillospiraceae</taxon>
        <taxon>Ligaoa</taxon>
    </lineage>
</organism>
<feature type="domain" description="Stage IV sporulation protein A middle" evidence="3">
    <location>
        <begin position="238"/>
        <end position="416"/>
    </location>
</feature>
<dbReference type="EMBL" id="JACRST010000007">
    <property type="protein sequence ID" value="MBC8546549.1"/>
    <property type="molecule type" value="Genomic_DNA"/>
</dbReference>